<evidence type="ECO:0000313" key="3">
    <source>
        <dbReference type="EMBL" id="TWR79003.1"/>
    </source>
</evidence>
<feature type="non-terminal residue" evidence="7">
    <location>
        <position position="1"/>
    </location>
</feature>
<protein>
    <submittedName>
        <fullName evidence="7">Transposase</fullName>
    </submittedName>
</protein>
<reference evidence="7 8" key="1">
    <citation type="submission" date="2019-06" db="EMBL/GenBank/DDBJ databases">
        <title>Pseudomonas bimorpha sp. nov. isolated from bovine raw milk and skim milk concentrate.</title>
        <authorList>
            <person name="Hofmann K."/>
            <person name="Huptas C."/>
            <person name="Doll E."/>
            <person name="Scherer S."/>
            <person name="Wenning M."/>
        </authorList>
    </citation>
    <scope>NUCLEOTIDE SEQUENCE [LARGE SCALE GENOMIC DNA]</scope>
    <source>
        <strain evidence="7 8">DSM 108990</strain>
    </source>
</reference>
<organism evidence="7 8">
    <name type="scientific">Pseudomonas saxonica</name>
    <dbReference type="NCBI Taxonomy" id="2600598"/>
    <lineage>
        <taxon>Bacteria</taxon>
        <taxon>Pseudomonadati</taxon>
        <taxon>Pseudomonadota</taxon>
        <taxon>Gammaproteobacteria</taxon>
        <taxon>Pseudomonadales</taxon>
        <taxon>Pseudomonadaceae</taxon>
        <taxon>Pseudomonas</taxon>
    </lineage>
</organism>
<evidence type="ECO:0000313" key="6">
    <source>
        <dbReference type="EMBL" id="TWR84578.1"/>
    </source>
</evidence>
<evidence type="ECO:0000313" key="5">
    <source>
        <dbReference type="EMBL" id="TWR84327.1"/>
    </source>
</evidence>
<dbReference type="Proteomes" id="UP000317901">
    <property type="component" value="Unassembled WGS sequence"/>
</dbReference>
<evidence type="ECO:0000313" key="8">
    <source>
        <dbReference type="Proteomes" id="UP000317901"/>
    </source>
</evidence>
<accession>A0A5C5Q0H9</accession>
<evidence type="ECO:0000313" key="1">
    <source>
        <dbReference type="EMBL" id="TWR75611.1"/>
    </source>
</evidence>
<evidence type="ECO:0000313" key="4">
    <source>
        <dbReference type="EMBL" id="TWR82875.1"/>
    </source>
</evidence>
<dbReference type="OrthoDB" id="1551210at2"/>
<evidence type="ECO:0000313" key="2">
    <source>
        <dbReference type="EMBL" id="TWR77098.1"/>
    </source>
</evidence>
<dbReference type="EMBL" id="VFIP01000132">
    <property type="protein sequence ID" value="TWR75611.1"/>
    <property type="molecule type" value="Genomic_DNA"/>
</dbReference>
<dbReference type="EMBL" id="VFIP01000107">
    <property type="protein sequence ID" value="TWR77098.1"/>
    <property type="molecule type" value="Genomic_DNA"/>
</dbReference>
<dbReference type="EMBL" id="VFIP01000084">
    <property type="protein sequence ID" value="TWR79003.1"/>
    <property type="molecule type" value="Genomic_DNA"/>
</dbReference>
<dbReference type="EMBL" id="VFIP01000027">
    <property type="protein sequence ID" value="TWR89354.1"/>
    <property type="molecule type" value="Genomic_DNA"/>
</dbReference>
<name>A0A5C5Q0H9_9PSED</name>
<dbReference type="EMBL" id="VFIP01000063">
    <property type="protein sequence ID" value="TWR82875.1"/>
    <property type="molecule type" value="Genomic_DNA"/>
</dbReference>
<evidence type="ECO:0000313" key="7">
    <source>
        <dbReference type="EMBL" id="TWR89354.1"/>
    </source>
</evidence>
<proteinExistence type="predicted"/>
<dbReference type="EMBL" id="VFIP01000050">
    <property type="protein sequence ID" value="TWR84578.1"/>
    <property type="molecule type" value="Genomic_DNA"/>
</dbReference>
<dbReference type="AlphaFoldDB" id="A0A5C5Q0H9"/>
<gene>
    <name evidence="7" type="ORF">FJD37_14375</name>
    <name evidence="6" type="ORF">FJD37_19625</name>
    <name evidence="5" type="ORF">FJD37_20065</name>
    <name evidence="4" type="ORF">FJD37_21480</name>
    <name evidence="3" type="ORF">FJD37_23365</name>
    <name evidence="2" type="ORF">FJD37_23900</name>
    <name evidence="1" type="ORF">FJD37_24055</name>
</gene>
<dbReference type="EMBL" id="VFIP01000052">
    <property type="protein sequence ID" value="TWR84327.1"/>
    <property type="molecule type" value="Genomic_DNA"/>
</dbReference>
<comment type="caution">
    <text evidence="7">The sequence shown here is derived from an EMBL/GenBank/DDBJ whole genome shotgun (WGS) entry which is preliminary data.</text>
</comment>
<sequence length="36" mass="4405">FFQKLKQFRRIATRYERLARNYQSMLSLVSAVIWLA</sequence>